<dbReference type="Proteomes" id="UP000298663">
    <property type="component" value="Unassembled WGS sequence"/>
</dbReference>
<keyword evidence="3" id="KW-1185">Reference proteome</keyword>
<evidence type="ECO:0008006" key="4">
    <source>
        <dbReference type="Google" id="ProtNLM"/>
    </source>
</evidence>
<feature type="signal peptide" evidence="1">
    <location>
        <begin position="1"/>
        <end position="24"/>
    </location>
</feature>
<dbReference type="AlphaFoldDB" id="A0A4U5PK57"/>
<reference evidence="2 3" key="2">
    <citation type="journal article" date="2019" name="G3 (Bethesda)">
        <title>Hybrid Assembly of the Genome of the Entomopathogenic Nematode Steinernema carpocapsae Identifies the X-Chromosome.</title>
        <authorList>
            <person name="Serra L."/>
            <person name="Macchietto M."/>
            <person name="Macias-Munoz A."/>
            <person name="McGill C.J."/>
            <person name="Rodriguez I.M."/>
            <person name="Rodriguez B."/>
            <person name="Murad R."/>
            <person name="Mortazavi A."/>
        </authorList>
    </citation>
    <scope>NUCLEOTIDE SEQUENCE [LARGE SCALE GENOMIC DNA]</scope>
    <source>
        <strain evidence="2 3">ALL</strain>
    </source>
</reference>
<name>A0A4U5PK57_STECR</name>
<dbReference type="EMBL" id="AZBU02000002">
    <property type="protein sequence ID" value="TKR96903.1"/>
    <property type="molecule type" value="Genomic_DNA"/>
</dbReference>
<sequence>METWACFMASWMSAVINVITSGHSAQFSCWFVRENVVVFVKAMHTCNGKEVSKKEIWNQPNNEKMNDSYTWTNGYIEHRRDDCIALEKKFK</sequence>
<keyword evidence="1" id="KW-0732">Signal</keyword>
<organism evidence="2 3">
    <name type="scientific">Steinernema carpocapsae</name>
    <name type="common">Entomopathogenic nematode</name>
    <dbReference type="NCBI Taxonomy" id="34508"/>
    <lineage>
        <taxon>Eukaryota</taxon>
        <taxon>Metazoa</taxon>
        <taxon>Ecdysozoa</taxon>
        <taxon>Nematoda</taxon>
        <taxon>Chromadorea</taxon>
        <taxon>Rhabditida</taxon>
        <taxon>Tylenchina</taxon>
        <taxon>Panagrolaimomorpha</taxon>
        <taxon>Strongyloidoidea</taxon>
        <taxon>Steinernematidae</taxon>
        <taxon>Steinernema</taxon>
    </lineage>
</organism>
<accession>A0A4U5PK57</accession>
<proteinExistence type="predicted"/>
<reference evidence="2 3" key="1">
    <citation type="journal article" date="2015" name="Genome Biol.">
        <title>Comparative genomics of Steinernema reveals deeply conserved gene regulatory networks.</title>
        <authorList>
            <person name="Dillman A.R."/>
            <person name="Macchietto M."/>
            <person name="Porter C.F."/>
            <person name="Rogers A."/>
            <person name="Williams B."/>
            <person name="Antoshechkin I."/>
            <person name="Lee M.M."/>
            <person name="Goodwin Z."/>
            <person name="Lu X."/>
            <person name="Lewis E.E."/>
            <person name="Goodrich-Blair H."/>
            <person name="Stock S.P."/>
            <person name="Adams B.J."/>
            <person name="Sternberg P.W."/>
            <person name="Mortazavi A."/>
        </authorList>
    </citation>
    <scope>NUCLEOTIDE SEQUENCE [LARGE SCALE GENOMIC DNA]</scope>
    <source>
        <strain evidence="2 3">ALL</strain>
    </source>
</reference>
<protein>
    <recommendedName>
        <fullName evidence="4">Secreted protein</fullName>
    </recommendedName>
</protein>
<comment type="caution">
    <text evidence="2">The sequence shown here is derived from an EMBL/GenBank/DDBJ whole genome shotgun (WGS) entry which is preliminary data.</text>
</comment>
<gene>
    <name evidence="2" type="ORF">L596_010853</name>
</gene>
<feature type="chain" id="PRO_5020361490" description="Secreted protein" evidence="1">
    <location>
        <begin position="25"/>
        <end position="91"/>
    </location>
</feature>
<evidence type="ECO:0000313" key="3">
    <source>
        <dbReference type="Proteomes" id="UP000298663"/>
    </source>
</evidence>
<evidence type="ECO:0000256" key="1">
    <source>
        <dbReference type="SAM" id="SignalP"/>
    </source>
</evidence>
<evidence type="ECO:0000313" key="2">
    <source>
        <dbReference type="EMBL" id="TKR96903.1"/>
    </source>
</evidence>